<sequence>EMENDPRSGLSGFRQQQNRKTTYTLNIAMTRLIIITSLFATSISSTQNHWNNGYGYIDKFNYNAINITGHV</sequence>
<feature type="transmembrane region" description="Helical" evidence="1">
    <location>
        <begin position="21"/>
        <end position="43"/>
    </location>
</feature>
<evidence type="ECO:0000313" key="3">
    <source>
        <dbReference type="Proteomes" id="UP000789570"/>
    </source>
</evidence>
<comment type="caution">
    <text evidence="2">The sequence shown here is derived from an EMBL/GenBank/DDBJ whole genome shotgun (WGS) entry which is preliminary data.</text>
</comment>
<keyword evidence="1" id="KW-0812">Transmembrane</keyword>
<protein>
    <submittedName>
        <fullName evidence="2">13217_t:CDS:1</fullName>
    </submittedName>
</protein>
<organism evidence="2 3">
    <name type="scientific">Funneliformis caledonium</name>
    <dbReference type="NCBI Taxonomy" id="1117310"/>
    <lineage>
        <taxon>Eukaryota</taxon>
        <taxon>Fungi</taxon>
        <taxon>Fungi incertae sedis</taxon>
        <taxon>Mucoromycota</taxon>
        <taxon>Glomeromycotina</taxon>
        <taxon>Glomeromycetes</taxon>
        <taxon>Glomerales</taxon>
        <taxon>Glomeraceae</taxon>
        <taxon>Funneliformis</taxon>
    </lineage>
</organism>
<gene>
    <name evidence="2" type="ORF">FCALED_LOCUS8404</name>
</gene>
<keyword evidence="3" id="KW-1185">Reference proteome</keyword>
<feature type="non-terminal residue" evidence="2">
    <location>
        <position position="1"/>
    </location>
</feature>
<name>A0A9N9CB33_9GLOM</name>
<keyword evidence="1" id="KW-0472">Membrane</keyword>
<dbReference type="AlphaFoldDB" id="A0A9N9CB33"/>
<evidence type="ECO:0000313" key="2">
    <source>
        <dbReference type="EMBL" id="CAG8597163.1"/>
    </source>
</evidence>
<keyword evidence="1" id="KW-1133">Transmembrane helix</keyword>
<dbReference type="EMBL" id="CAJVPQ010002440">
    <property type="protein sequence ID" value="CAG8597163.1"/>
    <property type="molecule type" value="Genomic_DNA"/>
</dbReference>
<accession>A0A9N9CB33</accession>
<proteinExistence type="predicted"/>
<evidence type="ECO:0000256" key="1">
    <source>
        <dbReference type="SAM" id="Phobius"/>
    </source>
</evidence>
<reference evidence="2" key="1">
    <citation type="submission" date="2021-06" db="EMBL/GenBank/DDBJ databases">
        <authorList>
            <person name="Kallberg Y."/>
            <person name="Tangrot J."/>
            <person name="Rosling A."/>
        </authorList>
    </citation>
    <scope>NUCLEOTIDE SEQUENCE</scope>
    <source>
        <strain evidence="2">UK204</strain>
    </source>
</reference>
<dbReference type="Proteomes" id="UP000789570">
    <property type="component" value="Unassembled WGS sequence"/>
</dbReference>